<name>A0A397NK96_ECTOL</name>
<feature type="signal peptide" evidence="1">
    <location>
        <begin position="1"/>
        <end position="24"/>
    </location>
</feature>
<gene>
    <name evidence="2" type="ORF">DFO61_0084</name>
</gene>
<dbReference type="EMBL" id="QXDA01000001">
    <property type="protein sequence ID" value="RIA35637.1"/>
    <property type="molecule type" value="Genomic_DNA"/>
</dbReference>
<evidence type="ECO:0000313" key="2">
    <source>
        <dbReference type="EMBL" id="RIA35637.1"/>
    </source>
</evidence>
<comment type="caution">
    <text evidence="2">The sequence shown here is derived from an EMBL/GenBank/DDBJ whole genome shotgun (WGS) entry which is preliminary data.</text>
</comment>
<dbReference type="InterPro" id="IPR029058">
    <property type="entry name" value="AB_hydrolase_fold"/>
</dbReference>
<dbReference type="Gene3D" id="3.40.50.1820">
    <property type="entry name" value="alpha/beta hydrolase"/>
    <property type="match status" value="1"/>
</dbReference>
<feature type="chain" id="PRO_5017360031" description="Alpha/beta hydrolase" evidence="1">
    <location>
        <begin position="25"/>
        <end position="480"/>
    </location>
</feature>
<dbReference type="RefSeq" id="WP_119691015.1">
    <property type="nucleotide sequence ID" value="NZ_QXDA01000001.1"/>
</dbReference>
<dbReference type="SUPFAM" id="SSF53474">
    <property type="entry name" value="alpha/beta-Hydrolases"/>
    <property type="match status" value="1"/>
</dbReference>
<evidence type="ECO:0008006" key="4">
    <source>
        <dbReference type="Google" id="ProtNLM"/>
    </source>
</evidence>
<organism evidence="2 3">
    <name type="scientific">Ectopseudomonas oleovorans</name>
    <name type="common">Pseudomonas oleovorans</name>
    <dbReference type="NCBI Taxonomy" id="301"/>
    <lineage>
        <taxon>Bacteria</taxon>
        <taxon>Pseudomonadati</taxon>
        <taxon>Pseudomonadota</taxon>
        <taxon>Gammaproteobacteria</taxon>
        <taxon>Pseudomonadales</taxon>
        <taxon>Pseudomonadaceae</taxon>
        <taxon>Ectopseudomonas</taxon>
    </lineage>
</organism>
<dbReference type="Proteomes" id="UP000265836">
    <property type="component" value="Unassembled WGS sequence"/>
</dbReference>
<protein>
    <recommendedName>
        <fullName evidence="4">Alpha/beta hydrolase</fullName>
    </recommendedName>
</protein>
<dbReference type="AlphaFoldDB" id="A0A397NK96"/>
<keyword evidence="1" id="KW-0732">Signal</keyword>
<evidence type="ECO:0000313" key="3">
    <source>
        <dbReference type="Proteomes" id="UP000265836"/>
    </source>
</evidence>
<sequence>MKRILIAVALFMYLTGCSSLQKSADEQGPDTRLHTLYIDKDGNLLDPMSGQLISNSDDYEVVDKAEKQYTKNIIENFEALQKDNPSLRLTLFIHGGLNDFKGATRRSQTFTAAMLADGQYPVFICWDSAPFTNYFDHLFRIRKGLSAPIEGAVSSPIVLLEDTTRSLSRFPAAVYKEINDPLTVSKIIKTRDEYDYEKRSAALQKLGFSVSNEGPYVGVGRSYWTVMNPVKLVTAPFVDGLGSGSWQSMLRRADLVLTKKQAYEGEIPAAKSKLLDEPEEQSRYADTAATKFLTRWAKRTTLQSVKINLIGHSMGAIVATDILVRHPTLNIDNLVFMGAAARVKDVENVVVPWMQSPAHEHARFFNLSLDPYREISENVYYDFLPRGSLLNWIDNIFGSVNSYKDRTAGSWWNIVRTAEDIFPAPANSPQLRNRVQLTRFSIGNGDTGPQTHGDFGKYCFWRSGFWTNESRQLPYPLCAR</sequence>
<proteinExistence type="predicted"/>
<evidence type="ECO:0000256" key="1">
    <source>
        <dbReference type="SAM" id="SignalP"/>
    </source>
</evidence>
<reference evidence="2 3" key="1">
    <citation type="submission" date="2018-08" db="EMBL/GenBank/DDBJ databases">
        <title>Genome sequencing of rice bacterial endophytes.</title>
        <authorList>
            <person name="Venturi V."/>
        </authorList>
    </citation>
    <scope>NUCLEOTIDE SEQUENCE [LARGE SCALE GENOMIC DNA]</scope>
    <source>
        <strain evidence="2 3">E1205</strain>
    </source>
</reference>
<accession>A0A397NK96</accession>